<dbReference type="RefSeq" id="WP_371837477.1">
    <property type="nucleotide sequence ID" value="NZ_JBGMEK010000003.1"/>
</dbReference>
<dbReference type="InterPro" id="IPR036188">
    <property type="entry name" value="FAD/NAD-bd_sf"/>
</dbReference>
<evidence type="ECO:0000313" key="10">
    <source>
        <dbReference type="Proteomes" id="UP001569428"/>
    </source>
</evidence>
<evidence type="ECO:0000256" key="1">
    <source>
        <dbReference type="ARBA" id="ARBA00001974"/>
    </source>
</evidence>
<evidence type="ECO:0000256" key="2">
    <source>
        <dbReference type="ARBA" id="ARBA00004749"/>
    </source>
</evidence>
<dbReference type="PANTHER" id="PTHR43876">
    <property type="entry name" value="UBIQUINONE BIOSYNTHESIS MONOOXYGENASE COQ6, MITOCHONDRIAL"/>
    <property type="match status" value="1"/>
</dbReference>
<feature type="domain" description="FAD-binding" evidence="8">
    <location>
        <begin position="7"/>
        <end position="359"/>
    </location>
</feature>
<dbReference type="Proteomes" id="UP001569428">
    <property type="component" value="Unassembled WGS sequence"/>
</dbReference>
<dbReference type="EMBL" id="JBGMEK010000003">
    <property type="protein sequence ID" value="MFA0809862.1"/>
    <property type="molecule type" value="Genomic_DNA"/>
</dbReference>
<dbReference type="PRINTS" id="PR00420">
    <property type="entry name" value="RNGMNOXGNASE"/>
</dbReference>
<dbReference type="Gene3D" id="3.50.50.60">
    <property type="entry name" value="FAD/NAD(P)-binding domain"/>
    <property type="match status" value="2"/>
</dbReference>
<keyword evidence="5" id="KW-0274">FAD</keyword>
<keyword evidence="4" id="KW-0285">Flavoprotein</keyword>
<evidence type="ECO:0000256" key="4">
    <source>
        <dbReference type="ARBA" id="ARBA00022630"/>
    </source>
</evidence>
<gene>
    <name evidence="9" type="ORF">ACCI49_02930</name>
</gene>
<comment type="similarity">
    <text evidence="3">Belongs to the UbiH/COQ6 family.</text>
</comment>
<comment type="pathway">
    <text evidence="2">Cofactor biosynthesis; ubiquinone biosynthesis.</text>
</comment>
<dbReference type="InterPro" id="IPR010971">
    <property type="entry name" value="UbiH/COQ6"/>
</dbReference>
<proteinExistence type="inferred from homology"/>
<evidence type="ECO:0000259" key="8">
    <source>
        <dbReference type="Pfam" id="PF01494"/>
    </source>
</evidence>
<evidence type="ECO:0000256" key="3">
    <source>
        <dbReference type="ARBA" id="ARBA00005349"/>
    </source>
</evidence>
<comment type="caution">
    <text evidence="9">The sequence shown here is derived from an EMBL/GenBank/DDBJ whole genome shotgun (WGS) entry which is preliminary data.</text>
</comment>
<evidence type="ECO:0000256" key="6">
    <source>
        <dbReference type="ARBA" id="ARBA00023002"/>
    </source>
</evidence>
<keyword evidence="7 9" id="KW-0503">Monooxygenase</keyword>
<dbReference type="InterPro" id="IPR051205">
    <property type="entry name" value="UbiH/COQ6_monooxygenase"/>
</dbReference>
<dbReference type="PANTHER" id="PTHR43876:SF8">
    <property type="entry name" value="2-OCTAPRENYL-6-METHOXYPHENOL HYDROXYLASE"/>
    <property type="match status" value="1"/>
</dbReference>
<dbReference type="GO" id="GO:0004497">
    <property type="term" value="F:monooxygenase activity"/>
    <property type="evidence" value="ECO:0007669"/>
    <property type="project" value="UniProtKB-KW"/>
</dbReference>
<evidence type="ECO:0000256" key="5">
    <source>
        <dbReference type="ARBA" id="ARBA00022827"/>
    </source>
</evidence>
<accession>A0ABV4NV42</accession>
<organism evidence="9 10">
    <name type="scientific">Microbulbifer epialgicus</name>
    <dbReference type="NCBI Taxonomy" id="393907"/>
    <lineage>
        <taxon>Bacteria</taxon>
        <taxon>Pseudomonadati</taxon>
        <taxon>Pseudomonadota</taxon>
        <taxon>Gammaproteobacteria</taxon>
        <taxon>Cellvibrionales</taxon>
        <taxon>Microbulbiferaceae</taxon>
        <taxon>Microbulbifer</taxon>
    </lineage>
</organism>
<keyword evidence="10" id="KW-1185">Reference proteome</keyword>
<keyword evidence="6" id="KW-0560">Oxidoreductase</keyword>
<evidence type="ECO:0000313" key="9">
    <source>
        <dbReference type="EMBL" id="MFA0809862.1"/>
    </source>
</evidence>
<reference evidence="9 10" key="1">
    <citation type="submission" date="2024-08" db="EMBL/GenBank/DDBJ databases">
        <authorList>
            <person name="Ishaq N."/>
        </authorList>
    </citation>
    <scope>NUCLEOTIDE SEQUENCE [LARGE SCALE GENOMIC DNA]</scope>
    <source>
        <strain evidence="9 10">DSM 18651</strain>
    </source>
</reference>
<sequence length="413" mass="44594">MSEPVQKVDVAIVGGGMAGASLALMLTHFCPQLSVALLEQRALPDASASVQLPSFDTRATAIAAGSLQLFQQLGLWPALREYSAPIQSIQVSDKGHSLGVSLSAREQERVSFEGMLGVVIENAALGPILHRALAETPVKILAPARVSSVHMEAAGAMLRWSAGEQSPEYCLTSGLLVVADGVGSPLCRQLGIEFDTIKYQQRALVTTVGLQRDHGGVAFERFTNSGPMALLPLPSREGQHRAALVWACPDKEAEALCAMPEDERLRRLQKSFGWRAGRFVRAGALQGHPLSLSLAREQWRRNVVLIGNCAHFLHPVAGQGFNLTLRDCYTLAQALTGEQPVQGSQAQLKRLQTYGRNRSFDQQLTVGFSDRIPALFTSGNPIQQFVRQMGMLGLTLVPPLRAQFVSQAAGFGL</sequence>
<dbReference type="InterPro" id="IPR002938">
    <property type="entry name" value="FAD-bd"/>
</dbReference>
<dbReference type="NCBIfam" id="TIGR01988">
    <property type="entry name" value="Ubi-OHases"/>
    <property type="match status" value="1"/>
</dbReference>
<name>A0ABV4NV42_9GAMM</name>
<comment type="cofactor">
    <cofactor evidence="1">
        <name>FAD</name>
        <dbReference type="ChEBI" id="CHEBI:57692"/>
    </cofactor>
</comment>
<dbReference type="Pfam" id="PF01494">
    <property type="entry name" value="FAD_binding_3"/>
    <property type="match status" value="1"/>
</dbReference>
<evidence type="ECO:0000256" key="7">
    <source>
        <dbReference type="ARBA" id="ARBA00023033"/>
    </source>
</evidence>
<protein>
    <submittedName>
        <fullName evidence="9">FAD-dependent monooxygenase</fullName>
    </submittedName>
</protein>
<dbReference type="SUPFAM" id="SSF51905">
    <property type="entry name" value="FAD/NAD(P)-binding domain"/>
    <property type="match status" value="1"/>
</dbReference>